<organism evidence="2 3">
    <name type="scientific">Ensete ventricosum</name>
    <name type="common">Abyssinian banana</name>
    <name type="synonym">Musa ensete</name>
    <dbReference type="NCBI Taxonomy" id="4639"/>
    <lineage>
        <taxon>Eukaryota</taxon>
        <taxon>Viridiplantae</taxon>
        <taxon>Streptophyta</taxon>
        <taxon>Embryophyta</taxon>
        <taxon>Tracheophyta</taxon>
        <taxon>Spermatophyta</taxon>
        <taxon>Magnoliopsida</taxon>
        <taxon>Liliopsida</taxon>
        <taxon>Zingiberales</taxon>
        <taxon>Musaceae</taxon>
        <taxon>Ensete</taxon>
    </lineage>
</organism>
<sequence length="103" mass="11521">MDRPLSGGTTKIDRQQSISAIDDRLKEKSTVGGRLRKKREDEEEVEKKKEEAEKKKEEEKYLAHVPSPPTGRPRAVAALAAHGRLFSPRGETNVSRVGRDVEA</sequence>
<comment type="caution">
    <text evidence="2">The sequence shown here is derived from an EMBL/GenBank/DDBJ whole genome shotgun (WGS) entry which is preliminary data.</text>
</comment>
<evidence type="ECO:0000313" key="3">
    <source>
        <dbReference type="Proteomes" id="UP000287651"/>
    </source>
</evidence>
<feature type="compositionally biased region" description="Basic and acidic residues" evidence="1">
    <location>
        <begin position="45"/>
        <end position="62"/>
    </location>
</feature>
<name>A0A426XUC6_ENSVE</name>
<evidence type="ECO:0000313" key="2">
    <source>
        <dbReference type="EMBL" id="RRT43094.1"/>
    </source>
</evidence>
<feature type="non-terminal residue" evidence="2">
    <location>
        <position position="103"/>
    </location>
</feature>
<protein>
    <submittedName>
        <fullName evidence="2">Uncharacterized protein</fullName>
    </submittedName>
</protein>
<dbReference type="AlphaFoldDB" id="A0A426XUC6"/>
<gene>
    <name evidence="2" type="ORF">B296_00056647</name>
</gene>
<proteinExistence type="predicted"/>
<dbReference type="Proteomes" id="UP000287651">
    <property type="component" value="Unassembled WGS sequence"/>
</dbReference>
<accession>A0A426XUC6</accession>
<reference evidence="2 3" key="1">
    <citation type="journal article" date="2014" name="Agronomy (Basel)">
        <title>A Draft Genome Sequence for Ensete ventricosum, the Drought-Tolerant Tree Against Hunger.</title>
        <authorList>
            <person name="Harrison J."/>
            <person name="Moore K.A."/>
            <person name="Paszkiewicz K."/>
            <person name="Jones T."/>
            <person name="Grant M."/>
            <person name="Ambacheew D."/>
            <person name="Muzemil S."/>
            <person name="Studholme D.J."/>
        </authorList>
    </citation>
    <scope>NUCLEOTIDE SEQUENCE [LARGE SCALE GENOMIC DNA]</scope>
</reference>
<feature type="region of interest" description="Disordered" evidence="1">
    <location>
        <begin position="1"/>
        <end position="73"/>
    </location>
</feature>
<dbReference type="EMBL" id="AMZH03017369">
    <property type="protein sequence ID" value="RRT43094.1"/>
    <property type="molecule type" value="Genomic_DNA"/>
</dbReference>
<evidence type="ECO:0000256" key="1">
    <source>
        <dbReference type="SAM" id="MobiDB-lite"/>
    </source>
</evidence>